<feature type="domain" description="Tubulin/FtsZ 2-layer sandwich" evidence="6">
    <location>
        <begin position="103"/>
        <end position="232"/>
    </location>
</feature>
<dbReference type="GO" id="GO:0003924">
    <property type="term" value="F:GTPase activity"/>
    <property type="evidence" value="ECO:0007669"/>
    <property type="project" value="InterPro"/>
</dbReference>
<keyword evidence="8" id="KW-1185">Reference proteome</keyword>
<dbReference type="Proteomes" id="UP000735302">
    <property type="component" value="Unassembled WGS sequence"/>
</dbReference>
<name>A0AAV4AI70_9GAST</name>
<dbReference type="PRINTS" id="PR01163">
    <property type="entry name" value="BETATUBULIN"/>
</dbReference>
<evidence type="ECO:0000256" key="2">
    <source>
        <dbReference type="ARBA" id="ARBA00009636"/>
    </source>
</evidence>
<proteinExistence type="inferred from homology"/>
<gene>
    <name evidence="7" type="ORF">PoB_003264900</name>
</gene>
<dbReference type="SUPFAM" id="SSF55307">
    <property type="entry name" value="Tubulin C-terminal domain-like"/>
    <property type="match status" value="1"/>
</dbReference>
<accession>A0AAV4AI70</accession>
<evidence type="ECO:0000259" key="6">
    <source>
        <dbReference type="SMART" id="SM00865"/>
    </source>
</evidence>
<evidence type="ECO:0000313" key="8">
    <source>
        <dbReference type="Proteomes" id="UP000735302"/>
    </source>
</evidence>
<evidence type="ECO:0000256" key="1">
    <source>
        <dbReference type="ARBA" id="ARBA00001946"/>
    </source>
</evidence>
<evidence type="ECO:0000256" key="3">
    <source>
        <dbReference type="ARBA" id="ARBA00022701"/>
    </source>
</evidence>
<dbReference type="Gene3D" id="3.30.1330.20">
    <property type="entry name" value="Tubulin/FtsZ, C-terminal domain"/>
    <property type="match status" value="1"/>
</dbReference>
<keyword evidence="4" id="KW-0547">Nucleotide-binding</keyword>
<comment type="cofactor">
    <cofactor evidence="1">
        <name>Mg(2+)</name>
        <dbReference type="ChEBI" id="CHEBI:18420"/>
    </cofactor>
</comment>
<dbReference type="EMBL" id="BLXT01003762">
    <property type="protein sequence ID" value="GFO06144.1"/>
    <property type="molecule type" value="Genomic_DNA"/>
</dbReference>
<dbReference type="InterPro" id="IPR036525">
    <property type="entry name" value="Tubulin/FtsZ_GTPase_sf"/>
</dbReference>
<comment type="similarity">
    <text evidence="2">Belongs to the tubulin family.</text>
</comment>
<dbReference type="InterPro" id="IPR018316">
    <property type="entry name" value="Tubulin/FtsZ_2-layer-sand-dom"/>
</dbReference>
<keyword evidence="5" id="KW-0342">GTP-binding</keyword>
<evidence type="ECO:0000313" key="7">
    <source>
        <dbReference type="EMBL" id="GFO06144.1"/>
    </source>
</evidence>
<organism evidence="7 8">
    <name type="scientific">Plakobranchus ocellatus</name>
    <dbReference type="NCBI Taxonomy" id="259542"/>
    <lineage>
        <taxon>Eukaryota</taxon>
        <taxon>Metazoa</taxon>
        <taxon>Spiralia</taxon>
        <taxon>Lophotrochozoa</taxon>
        <taxon>Mollusca</taxon>
        <taxon>Gastropoda</taxon>
        <taxon>Heterobranchia</taxon>
        <taxon>Euthyneura</taxon>
        <taxon>Panpulmonata</taxon>
        <taxon>Sacoglossa</taxon>
        <taxon>Placobranchoidea</taxon>
        <taxon>Plakobranchidae</taxon>
        <taxon>Plakobranchus</taxon>
    </lineage>
</organism>
<evidence type="ECO:0000256" key="4">
    <source>
        <dbReference type="ARBA" id="ARBA00022741"/>
    </source>
</evidence>
<dbReference type="InterPro" id="IPR037103">
    <property type="entry name" value="Tubulin/FtsZ-like_C"/>
</dbReference>
<dbReference type="GO" id="GO:0005200">
    <property type="term" value="F:structural constituent of cytoskeleton"/>
    <property type="evidence" value="ECO:0007669"/>
    <property type="project" value="InterPro"/>
</dbReference>
<dbReference type="InterPro" id="IPR008280">
    <property type="entry name" value="Tub_FtsZ_C"/>
</dbReference>
<protein>
    <submittedName>
        <fullName evidence="7">Tubulin beta chain</fullName>
    </submittedName>
</protein>
<reference evidence="7 8" key="1">
    <citation type="journal article" date="2021" name="Elife">
        <title>Chloroplast acquisition without the gene transfer in kleptoplastic sea slugs, Plakobranchus ocellatus.</title>
        <authorList>
            <person name="Maeda T."/>
            <person name="Takahashi S."/>
            <person name="Yoshida T."/>
            <person name="Shimamura S."/>
            <person name="Takaki Y."/>
            <person name="Nagai Y."/>
            <person name="Toyoda A."/>
            <person name="Suzuki Y."/>
            <person name="Arimoto A."/>
            <person name="Ishii H."/>
            <person name="Satoh N."/>
            <person name="Nishiyama T."/>
            <person name="Hasebe M."/>
            <person name="Maruyama T."/>
            <person name="Minagawa J."/>
            <person name="Obokata J."/>
            <person name="Shigenobu S."/>
        </authorList>
    </citation>
    <scope>NUCLEOTIDE SEQUENCE [LARGE SCALE GENOMIC DNA]</scope>
</reference>
<dbReference type="GO" id="GO:0005525">
    <property type="term" value="F:GTP binding"/>
    <property type="evidence" value="ECO:0007669"/>
    <property type="project" value="UniProtKB-KW"/>
</dbReference>
<dbReference type="GO" id="GO:0005874">
    <property type="term" value="C:microtubule"/>
    <property type="evidence" value="ECO:0007669"/>
    <property type="project" value="UniProtKB-KW"/>
</dbReference>
<dbReference type="GO" id="GO:0007017">
    <property type="term" value="P:microtubule-based process"/>
    <property type="evidence" value="ECO:0007669"/>
    <property type="project" value="InterPro"/>
</dbReference>
<dbReference type="AlphaFoldDB" id="A0AAV4AI70"/>
<dbReference type="Gene3D" id="1.10.287.600">
    <property type="entry name" value="Helix hairpin bin"/>
    <property type="match status" value="1"/>
</dbReference>
<dbReference type="InterPro" id="IPR002453">
    <property type="entry name" value="Beta_tubulin"/>
</dbReference>
<dbReference type="PANTHER" id="PTHR11588">
    <property type="entry name" value="TUBULIN"/>
    <property type="match status" value="1"/>
</dbReference>
<dbReference type="Pfam" id="PF03953">
    <property type="entry name" value="Tubulin_C"/>
    <property type="match status" value="1"/>
</dbReference>
<dbReference type="InterPro" id="IPR023123">
    <property type="entry name" value="Tubulin_C"/>
</dbReference>
<comment type="caution">
    <text evidence="7">The sequence shown here is derived from an EMBL/GenBank/DDBJ whole genome shotgun (WGS) entry which is preliminary data.</text>
</comment>
<dbReference type="Gene3D" id="3.40.50.1440">
    <property type="entry name" value="Tubulin/FtsZ, GTPase domain"/>
    <property type="match status" value="1"/>
</dbReference>
<evidence type="ECO:0000256" key="5">
    <source>
        <dbReference type="ARBA" id="ARBA00023134"/>
    </source>
</evidence>
<dbReference type="SMART" id="SM00865">
    <property type="entry name" value="Tubulin_C"/>
    <property type="match status" value="1"/>
</dbReference>
<dbReference type="InterPro" id="IPR000217">
    <property type="entry name" value="Tubulin"/>
</dbReference>
<sequence length="283" mass="32155">MSAFAANGRKSIFNAVLLQAARAEELDLLSLLQVFPQHHETADGDLPILQIWQRERRNLKPVLILFNAARALNQTVKQASDLYHLISTAMSNVTACLRFPGQVNADLRKMMDTMVPTPRLHFFKPSLAHLQSSDSRESMTLSIPELTQQMFDAKNMMVACNPSQGRYLAVTAVFRGGISLKEVEKHVLSSTKGIPRNVKTNVYDIAPHGYKMTGTVVGNNTAIVNLLQRLSDNFQRIYKHKTLLHLYKTNSMNEMELERAYSDVQSLISEYHHHHHHQQQQQQ</sequence>
<keyword evidence="3" id="KW-0493">Microtubule</keyword>